<dbReference type="Gene3D" id="3.40.50.150">
    <property type="entry name" value="Vaccinia Virus protein VP39"/>
    <property type="match status" value="2"/>
</dbReference>
<feature type="domain" description="Methyltransferase small" evidence="7">
    <location>
        <begin position="223"/>
        <end position="394"/>
    </location>
</feature>
<dbReference type="NCBIfam" id="NF011577">
    <property type="entry name" value="PRK15001.1"/>
    <property type="match status" value="1"/>
</dbReference>
<dbReference type="SUPFAM" id="SSF53335">
    <property type="entry name" value="S-adenosyl-L-methionine-dependent methyltransferases"/>
    <property type="match status" value="1"/>
</dbReference>
<keyword evidence="5 6" id="KW-0949">S-adenosyl-L-methionine</keyword>
<gene>
    <name evidence="6" type="primary">rlmG</name>
    <name evidence="9" type="ORF">SAMN02745723_10485</name>
</gene>
<organism evidence="9 10">
    <name type="scientific">Pragia fontium DSM 5563 = ATCC 49100</name>
    <dbReference type="NCBI Taxonomy" id="1122977"/>
    <lineage>
        <taxon>Bacteria</taxon>
        <taxon>Pseudomonadati</taxon>
        <taxon>Pseudomonadota</taxon>
        <taxon>Gammaproteobacteria</taxon>
        <taxon>Enterobacterales</taxon>
        <taxon>Budviciaceae</taxon>
        <taxon>Pragia</taxon>
    </lineage>
</organism>
<dbReference type="Pfam" id="PF26049">
    <property type="entry name" value="RLMG_N"/>
    <property type="match status" value="1"/>
</dbReference>
<evidence type="ECO:0000256" key="3">
    <source>
        <dbReference type="ARBA" id="ARBA00022603"/>
    </source>
</evidence>
<dbReference type="InterPro" id="IPR058679">
    <property type="entry name" value="RlmG_N"/>
</dbReference>
<dbReference type="PANTHER" id="PTHR47816:SF5">
    <property type="entry name" value="RIBOSOMAL RNA LARGE SUBUNIT METHYLTRANSFERASE G"/>
    <property type="match status" value="1"/>
</dbReference>
<sequence>MSWQRSPLIQNMSEKGMTIVSDEVELVPSVFSHLMLSRYPEFDTVTSLQAWDAADEYLINTVDKQKLAQGPVLILNDTFGALACALHKHQPISYGDSYVSQLATLRNFQQNGISGDDVTFVDSVSALSGQPAVVLIKVPKALALLEHQLYALREVVSADTQIIAAAKTRDIHTSTLQLFEKILGPTHTSLAWKKSRLIFCQFNGPDVEPMNELVSWPLDGTDYQIHNYPNVFSRTSLDIGARFFQEYLPSGLSGTIVDLGCGNGVLGLKALQQNPEAEVIFRDESYMAVESSRLNVESNCPEELSRCFFEADHSLANIERNSLQAVLCNPPFHQHHSVTDYIAWQMFNDAKRCLAIGGELRIIGNRHLGYHQKLKRLFGNCELLASNKKFVILRSVKAPRKSRA</sequence>
<dbReference type="HAMAP" id="MF_01859">
    <property type="entry name" value="23SrRNA_methyltr_G"/>
    <property type="match status" value="1"/>
</dbReference>
<evidence type="ECO:0000259" key="8">
    <source>
        <dbReference type="Pfam" id="PF26049"/>
    </source>
</evidence>
<reference evidence="9 10" key="1">
    <citation type="submission" date="2016-10" db="EMBL/GenBank/DDBJ databases">
        <authorList>
            <person name="Varghese N."/>
            <person name="Submissions S."/>
        </authorList>
    </citation>
    <scope>NUCLEOTIDE SEQUENCE [LARGE SCALE GENOMIC DNA]</scope>
    <source>
        <strain evidence="9 10">DSM 5563</strain>
    </source>
</reference>
<dbReference type="CDD" id="cd02440">
    <property type="entry name" value="AdoMet_MTases"/>
    <property type="match status" value="1"/>
</dbReference>
<feature type="domain" description="RlmG N-terminal" evidence="8">
    <location>
        <begin position="31"/>
        <end position="203"/>
    </location>
</feature>
<evidence type="ECO:0000256" key="6">
    <source>
        <dbReference type="HAMAP-Rule" id="MF_01859"/>
    </source>
</evidence>
<dbReference type="GO" id="GO:0005737">
    <property type="term" value="C:cytoplasm"/>
    <property type="evidence" value="ECO:0007669"/>
    <property type="project" value="UniProtKB-SubCell"/>
</dbReference>
<keyword evidence="2 6" id="KW-0698">rRNA processing</keyword>
<evidence type="ECO:0000259" key="7">
    <source>
        <dbReference type="Pfam" id="PF05175"/>
    </source>
</evidence>
<comment type="catalytic activity">
    <reaction evidence="6">
        <text>guanosine(1835) in 23S rRNA + S-adenosyl-L-methionine = N(2)-methylguanosine(1835) in 23S rRNA + S-adenosyl-L-homocysteine + H(+)</text>
        <dbReference type="Rhea" id="RHEA:42744"/>
        <dbReference type="Rhea" id="RHEA-COMP:10217"/>
        <dbReference type="Rhea" id="RHEA-COMP:10218"/>
        <dbReference type="ChEBI" id="CHEBI:15378"/>
        <dbReference type="ChEBI" id="CHEBI:57856"/>
        <dbReference type="ChEBI" id="CHEBI:59789"/>
        <dbReference type="ChEBI" id="CHEBI:74269"/>
        <dbReference type="ChEBI" id="CHEBI:74481"/>
        <dbReference type="EC" id="2.1.1.174"/>
    </reaction>
</comment>
<evidence type="ECO:0000256" key="1">
    <source>
        <dbReference type="ARBA" id="ARBA00022490"/>
    </source>
</evidence>
<accession>A0AAJ4WAE6</accession>
<dbReference type="InterPro" id="IPR046977">
    <property type="entry name" value="RsmC/RlmG"/>
</dbReference>
<dbReference type="GO" id="GO:0052916">
    <property type="term" value="F:23S rRNA (guanine(1835)-N(2))-methyltransferase activity"/>
    <property type="evidence" value="ECO:0007669"/>
    <property type="project" value="UniProtKB-EC"/>
</dbReference>
<dbReference type="AlphaFoldDB" id="A0AAJ4WAE6"/>
<evidence type="ECO:0000256" key="5">
    <source>
        <dbReference type="ARBA" id="ARBA00022691"/>
    </source>
</evidence>
<dbReference type="InterPro" id="IPR029063">
    <property type="entry name" value="SAM-dependent_MTases_sf"/>
</dbReference>
<dbReference type="InterPro" id="IPR007848">
    <property type="entry name" value="Small_mtfrase_dom"/>
</dbReference>
<dbReference type="InterPro" id="IPR017237">
    <property type="entry name" value="RLMG"/>
</dbReference>
<keyword evidence="1 6" id="KW-0963">Cytoplasm</keyword>
<dbReference type="EC" id="2.1.1.174" evidence="6"/>
<dbReference type="EMBL" id="FOLW01000004">
    <property type="protein sequence ID" value="SFC77261.1"/>
    <property type="molecule type" value="Genomic_DNA"/>
</dbReference>
<evidence type="ECO:0000256" key="4">
    <source>
        <dbReference type="ARBA" id="ARBA00022679"/>
    </source>
</evidence>
<evidence type="ECO:0000256" key="2">
    <source>
        <dbReference type="ARBA" id="ARBA00022552"/>
    </source>
</evidence>
<keyword evidence="3 6" id="KW-0489">Methyltransferase</keyword>
<comment type="function">
    <text evidence="6">Specifically methylates the guanine in position 1835 (m2G1835) of 23S rRNA.</text>
</comment>
<protein>
    <recommendedName>
        <fullName evidence="6">Ribosomal RNA large subunit methyltransferase G</fullName>
        <ecNumber evidence="6">2.1.1.174</ecNumber>
    </recommendedName>
    <alternativeName>
        <fullName evidence="6">23S rRNA m2G1835 methyltransferase</fullName>
    </alternativeName>
    <alternativeName>
        <fullName evidence="6">rRNA (guanine-N(2)-)-methyltransferase RlmG</fullName>
    </alternativeName>
</protein>
<evidence type="ECO:0000313" key="10">
    <source>
        <dbReference type="Proteomes" id="UP000226420"/>
    </source>
</evidence>
<proteinExistence type="inferred from homology"/>
<comment type="similarity">
    <text evidence="6">Belongs to the methyltransferase superfamily. RlmG family.</text>
</comment>
<dbReference type="Proteomes" id="UP000226420">
    <property type="component" value="Unassembled WGS sequence"/>
</dbReference>
<dbReference type="PIRSF" id="PIRSF037565">
    <property type="entry name" value="RRNA_m2G_Mtase_RsmD_prd"/>
    <property type="match status" value="1"/>
</dbReference>
<dbReference type="PANTHER" id="PTHR47816">
    <property type="entry name" value="RIBOSOMAL RNA SMALL SUBUNIT METHYLTRANSFERASE C"/>
    <property type="match status" value="1"/>
</dbReference>
<comment type="caution">
    <text evidence="9">The sequence shown here is derived from an EMBL/GenBank/DDBJ whole genome shotgun (WGS) entry which is preliminary data.</text>
</comment>
<dbReference type="Pfam" id="PF05175">
    <property type="entry name" value="MTS"/>
    <property type="match status" value="1"/>
</dbReference>
<comment type="subcellular location">
    <subcellularLocation>
        <location evidence="6">Cytoplasm</location>
    </subcellularLocation>
</comment>
<name>A0AAJ4WAE6_9GAMM</name>
<keyword evidence="4 6" id="KW-0808">Transferase</keyword>
<evidence type="ECO:0000313" key="9">
    <source>
        <dbReference type="EMBL" id="SFC77261.1"/>
    </source>
</evidence>